<keyword evidence="2" id="KW-0812">Transmembrane</keyword>
<dbReference type="PANTHER" id="PTHR21177:SF7">
    <property type="entry name" value="GH11627P"/>
    <property type="match status" value="1"/>
</dbReference>
<dbReference type="InterPro" id="IPR031993">
    <property type="entry name" value="DUF4789"/>
</dbReference>
<organism evidence="4">
    <name type="scientific">Cuerna arida</name>
    <dbReference type="NCBI Taxonomy" id="1464854"/>
    <lineage>
        <taxon>Eukaryota</taxon>
        <taxon>Metazoa</taxon>
        <taxon>Ecdysozoa</taxon>
        <taxon>Arthropoda</taxon>
        <taxon>Hexapoda</taxon>
        <taxon>Insecta</taxon>
        <taxon>Pterygota</taxon>
        <taxon>Neoptera</taxon>
        <taxon>Paraneoptera</taxon>
        <taxon>Hemiptera</taxon>
        <taxon>Auchenorrhyncha</taxon>
        <taxon>Membracoidea</taxon>
        <taxon>Cicadellidae</taxon>
        <taxon>Cicadellinae</taxon>
        <taxon>Proconiini</taxon>
        <taxon>Cuerna</taxon>
    </lineage>
</organism>
<feature type="transmembrane region" description="Helical" evidence="2">
    <location>
        <begin position="21"/>
        <end position="46"/>
    </location>
</feature>
<evidence type="ECO:0000256" key="1">
    <source>
        <dbReference type="SAM" id="MobiDB-lite"/>
    </source>
</evidence>
<accession>A0A1B6H1H5</accession>
<name>A0A1B6H1H5_9HEMI</name>
<feature type="domain" description="DUF4789" evidence="3">
    <location>
        <begin position="277"/>
        <end position="329"/>
    </location>
</feature>
<sequence length="520" mass="57062">RSCWPVYNERVRATAYISIPLHNMIVLIFSCLVWLVEGAIVAPPWADPDQNPCASQPGGWQLILWPGDGKCYKIFHQGPPCPASMELTPGANRTAECRCPPGSAQLTPDSLCYKLYSTEPCQLGEYFAPTQGVSGERWGVCRHVPSCPQPEELFHPHSSRCYLPYTQGPCPRGQLLAPTAPTSPVAQCRCDDNGRLGRYYWPPSATCHPHFTSGPCPERGQLFLPEGKCGCHPGLQQYHNSSGLCYQIGTVGPCPAGHHFTLPEHFDQDTALNEPVHAECRCKTGHIHWHQDGNCYRPYTRGPCPQGQMFSINIQEGNQTASCEPLPCPPGRLYFPGGKGCHRVGSQGPCPPGQVVLFQESVRTSVEGISYQGMCGCATQVHDGRSFYPTLRSDERTKQGGRCESNSRRDDNTVDLPAEGRGFPSPHVSDRCSTKRGYVTWEDGSCQRLYSRGACSAGQWVVPDSSKGRRQGRGGSQGPVMGKCECLPSFTPSVEPTTGQLTCQPPSVRLARYLNTRTEY</sequence>
<gene>
    <name evidence="4" type="ORF">g.38358</name>
</gene>
<evidence type="ECO:0000259" key="3">
    <source>
        <dbReference type="Pfam" id="PF16033"/>
    </source>
</evidence>
<feature type="non-terminal residue" evidence="4">
    <location>
        <position position="1"/>
    </location>
</feature>
<proteinExistence type="predicted"/>
<feature type="domain" description="DUF4789" evidence="3">
    <location>
        <begin position="80"/>
        <end position="149"/>
    </location>
</feature>
<dbReference type="PANTHER" id="PTHR21177">
    <property type="entry name" value="IP06524P-RELATED"/>
    <property type="match status" value="1"/>
</dbReference>
<evidence type="ECO:0000256" key="2">
    <source>
        <dbReference type="SAM" id="Phobius"/>
    </source>
</evidence>
<keyword evidence="2" id="KW-1133">Transmembrane helix</keyword>
<dbReference type="EMBL" id="GECZ01001262">
    <property type="protein sequence ID" value="JAS68507.1"/>
    <property type="molecule type" value="Transcribed_RNA"/>
</dbReference>
<feature type="region of interest" description="Disordered" evidence="1">
    <location>
        <begin position="390"/>
        <end position="429"/>
    </location>
</feature>
<keyword evidence="2" id="KW-0472">Membrane</keyword>
<dbReference type="AlphaFoldDB" id="A0A1B6H1H5"/>
<dbReference type="Pfam" id="PF16033">
    <property type="entry name" value="DUF4789"/>
    <property type="match status" value="2"/>
</dbReference>
<reference evidence="4" key="1">
    <citation type="submission" date="2015-11" db="EMBL/GenBank/DDBJ databases">
        <title>De novo transcriptome assembly of four potential Pierce s Disease insect vectors from Arizona vineyards.</title>
        <authorList>
            <person name="Tassone E.E."/>
        </authorList>
    </citation>
    <scope>NUCLEOTIDE SEQUENCE</scope>
</reference>
<evidence type="ECO:0000313" key="4">
    <source>
        <dbReference type="EMBL" id="JAS68507.1"/>
    </source>
</evidence>
<protein>
    <recommendedName>
        <fullName evidence="3">DUF4789 domain-containing protein</fullName>
    </recommendedName>
</protein>